<reference evidence="4" key="1">
    <citation type="journal article" date="2019" name="Int. J. Syst. Evol. Microbiol.">
        <title>The Global Catalogue of Microorganisms (GCM) 10K type strain sequencing project: providing services to taxonomists for standard genome sequencing and annotation.</title>
        <authorList>
            <consortium name="The Broad Institute Genomics Platform"/>
            <consortium name="The Broad Institute Genome Sequencing Center for Infectious Disease"/>
            <person name="Wu L."/>
            <person name="Ma J."/>
        </authorList>
    </citation>
    <scope>NUCLEOTIDE SEQUENCE [LARGE SCALE GENOMIC DNA]</scope>
    <source>
        <strain evidence="4">JCM 19635</strain>
    </source>
</reference>
<proteinExistence type="predicted"/>
<feature type="transmembrane region" description="Helical" evidence="1">
    <location>
        <begin position="6"/>
        <end position="26"/>
    </location>
</feature>
<evidence type="ECO:0000313" key="3">
    <source>
        <dbReference type="EMBL" id="MFC7668194.1"/>
    </source>
</evidence>
<protein>
    <recommendedName>
        <fullName evidence="2">Cyanobacterial TRADD-N associated 2 transmembrane domain-containing protein</fullName>
    </recommendedName>
</protein>
<accession>A0ABW2U5P9</accession>
<evidence type="ECO:0000313" key="4">
    <source>
        <dbReference type="Proteomes" id="UP001596513"/>
    </source>
</evidence>
<name>A0ABW2U5P9_9BACT</name>
<dbReference type="EMBL" id="JBHTEK010000001">
    <property type="protein sequence ID" value="MFC7668194.1"/>
    <property type="molecule type" value="Genomic_DNA"/>
</dbReference>
<feature type="transmembrane region" description="Helical" evidence="1">
    <location>
        <begin position="85"/>
        <end position="110"/>
    </location>
</feature>
<sequence>MFESDILKVVLVASASVVAPVLSYILKAFVDKKTANADNREINEEVTKITKIIEEGDKDVLTLMIKNVAELREYYVMNKQQARNAFSAALTISILGFFIFSAGIFSVYYMPEKSAAVPYSTIGGAIVEIIAGLFFWLYSKAIKQINIFHTSLQSTEKFLTAIQLVEKISPEMRDASYKDIIEKIISFNFAVNKEAKV</sequence>
<gene>
    <name evidence="3" type="ORF">ACFQT0_13005</name>
</gene>
<dbReference type="RefSeq" id="WP_380203314.1">
    <property type="nucleotide sequence ID" value="NZ_JBHTEK010000001.1"/>
</dbReference>
<evidence type="ECO:0000256" key="1">
    <source>
        <dbReference type="SAM" id="Phobius"/>
    </source>
</evidence>
<comment type="caution">
    <text evidence="3">The sequence shown here is derived from an EMBL/GenBank/DDBJ whole genome shotgun (WGS) entry which is preliminary data.</text>
</comment>
<keyword evidence="4" id="KW-1185">Reference proteome</keyword>
<keyword evidence="1" id="KW-1133">Transmembrane helix</keyword>
<feature type="transmembrane region" description="Helical" evidence="1">
    <location>
        <begin position="116"/>
        <end position="138"/>
    </location>
</feature>
<keyword evidence="1" id="KW-0812">Transmembrane</keyword>
<organism evidence="3 4">
    <name type="scientific">Hymenobacter humi</name>
    <dbReference type="NCBI Taxonomy" id="1411620"/>
    <lineage>
        <taxon>Bacteria</taxon>
        <taxon>Pseudomonadati</taxon>
        <taxon>Bacteroidota</taxon>
        <taxon>Cytophagia</taxon>
        <taxon>Cytophagales</taxon>
        <taxon>Hymenobacteraceae</taxon>
        <taxon>Hymenobacter</taxon>
    </lineage>
</organism>
<dbReference type="Proteomes" id="UP001596513">
    <property type="component" value="Unassembled WGS sequence"/>
</dbReference>
<evidence type="ECO:0000259" key="2">
    <source>
        <dbReference type="Pfam" id="PF20712"/>
    </source>
</evidence>
<keyword evidence="1" id="KW-0472">Membrane</keyword>
<dbReference type="InterPro" id="IPR048567">
    <property type="entry name" value="CyanoTRADDas_TM"/>
</dbReference>
<dbReference type="Pfam" id="PF20712">
    <property type="entry name" value="CyanoTRADDas_TM"/>
    <property type="match status" value="1"/>
</dbReference>
<feature type="domain" description="Cyanobacterial TRADD-N associated 2 transmembrane" evidence="2">
    <location>
        <begin position="78"/>
        <end position="144"/>
    </location>
</feature>